<organism evidence="2 3">
    <name type="scientific">Beutenbergia cavernae (strain ATCC BAA-8 / DSM 12333 / CCUG 43141 / JCM 11478 / NBRC 16432 / NCIMB 13614 / HKI 0122)</name>
    <dbReference type="NCBI Taxonomy" id="471853"/>
    <lineage>
        <taxon>Bacteria</taxon>
        <taxon>Bacillati</taxon>
        <taxon>Actinomycetota</taxon>
        <taxon>Actinomycetes</taxon>
        <taxon>Micrococcales</taxon>
        <taxon>Beutenbergiaceae</taxon>
        <taxon>Beutenbergia</taxon>
    </lineage>
</organism>
<dbReference type="HOGENOM" id="CLU_080841_1_0_11"/>
<dbReference type="KEGG" id="bcv:Bcav_1313"/>
<accession>C5C1V4</accession>
<evidence type="ECO:0000313" key="2">
    <source>
        <dbReference type="EMBL" id="ACQ79572.1"/>
    </source>
</evidence>
<dbReference type="OrthoDB" id="120660at2"/>
<evidence type="ECO:0000259" key="1">
    <source>
        <dbReference type="Pfam" id="PF09348"/>
    </source>
</evidence>
<proteinExistence type="predicted"/>
<dbReference type="SUPFAM" id="SSF55961">
    <property type="entry name" value="Bet v1-like"/>
    <property type="match status" value="1"/>
</dbReference>
<dbReference type="PANTHER" id="PTHR34202:SF1">
    <property type="entry name" value="UPF0548 PROTEIN"/>
    <property type="match status" value="1"/>
</dbReference>
<dbReference type="RefSeq" id="WP_015881812.1">
    <property type="nucleotide sequence ID" value="NC_012669.1"/>
</dbReference>
<dbReference type="InterPro" id="IPR014457">
    <property type="entry name" value="UCP010260"/>
</dbReference>
<dbReference type="InterPro" id="IPR018960">
    <property type="entry name" value="DUF1990"/>
</dbReference>
<dbReference type="STRING" id="471853.Bcav_1313"/>
<sequence>MALTYREVGATADAQLPAGYRHLEVTGELGPVDVDEVGEALLSWRLHRRAGVRMRADGPAEPGRRVVTVLGLPPLGVAAPCEVVRVTREPGRYAFAYGTLPGHPFTGEEEFRVELDGRGRARMSVRAFSRPVGRLGRLLAPLLAVGQRVYSRHLIATARRMRQA</sequence>
<evidence type="ECO:0000313" key="3">
    <source>
        <dbReference type="Proteomes" id="UP000007962"/>
    </source>
</evidence>
<dbReference type="AlphaFoldDB" id="C5C1V4"/>
<dbReference type="eggNOG" id="COG4762">
    <property type="taxonomic scope" value="Bacteria"/>
</dbReference>
<name>C5C1V4_BEUC1</name>
<keyword evidence="3" id="KW-1185">Reference proteome</keyword>
<dbReference type="PANTHER" id="PTHR34202">
    <property type="entry name" value="UPF0548 PROTEIN"/>
    <property type="match status" value="1"/>
</dbReference>
<dbReference type="EMBL" id="CP001618">
    <property type="protein sequence ID" value="ACQ79572.1"/>
    <property type="molecule type" value="Genomic_DNA"/>
</dbReference>
<reference evidence="2 3" key="1">
    <citation type="journal article" date="2009" name="Stand. Genomic Sci.">
        <title>Complete genome sequence of Beutenbergia cavernae type strain (HKI 0122).</title>
        <authorList>
            <person name="Land M."/>
            <person name="Pukall R."/>
            <person name="Abt B."/>
            <person name="Goker M."/>
            <person name="Rohde M."/>
            <person name="Glavina Del Rio T."/>
            <person name="Tice H."/>
            <person name="Copeland A."/>
            <person name="Cheng J.F."/>
            <person name="Lucas S."/>
            <person name="Chen F."/>
            <person name="Nolan M."/>
            <person name="Bruce D."/>
            <person name="Goodwin L."/>
            <person name="Pitluck S."/>
            <person name="Ivanova N."/>
            <person name="Mavromatis K."/>
            <person name="Ovchinnikova G."/>
            <person name="Pati A."/>
            <person name="Chen A."/>
            <person name="Palaniappan K."/>
            <person name="Hauser L."/>
            <person name="Chang Y.J."/>
            <person name="Jefferies C.C."/>
            <person name="Saunders E."/>
            <person name="Brettin T."/>
            <person name="Detter J.C."/>
            <person name="Han C."/>
            <person name="Chain P."/>
            <person name="Bristow J."/>
            <person name="Eisen J.A."/>
            <person name="Markowitz V."/>
            <person name="Hugenholtz P."/>
            <person name="Kyrpides N.C."/>
            <person name="Klenk H.P."/>
            <person name="Lapidus A."/>
        </authorList>
    </citation>
    <scope>NUCLEOTIDE SEQUENCE [LARGE SCALE GENOMIC DNA]</scope>
    <source>
        <strain evidence="3">ATCC BAA-8 / DSM 12333 / NBRC 16432</strain>
    </source>
</reference>
<dbReference type="Pfam" id="PF09348">
    <property type="entry name" value="DUF1990"/>
    <property type="match status" value="1"/>
</dbReference>
<dbReference type="PIRSF" id="PIRSF010260">
    <property type="entry name" value="UCP010260"/>
    <property type="match status" value="1"/>
</dbReference>
<dbReference type="Proteomes" id="UP000007962">
    <property type="component" value="Chromosome"/>
</dbReference>
<gene>
    <name evidence="2" type="ordered locus">Bcav_1313</name>
</gene>
<feature type="domain" description="DUF1990" evidence="1">
    <location>
        <begin position="4"/>
        <end position="156"/>
    </location>
</feature>
<protein>
    <recommendedName>
        <fullName evidence="1">DUF1990 domain-containing protein</fullName>
    </recommendedName>
</protein>